<keyword evidence="1" id="KW-0547">Nucleotide-binding</keyword>
<feature type="domain" description="SRP54-type proteins GTP-binding" evidence="3">
    <location>
        <begin position="1"/>
        <end position="159"/>
    </location>
</feature>
<dbReference type="SMART" id="SM00962">
    <property type="entry name" value="SRP54"/>
    <property type="match status" value="1"/>
</dbReference>
<dbReference type="EMBL" id="JABSTV010001253">
    <property type="protein sequence ID" value="KAH7943372.1"/>
    <property type="molecule type" value="Genomic_DNA"/>
</dbReference>
<dbReference type="VEuPathDB" id="VectorBase:RSAN_052858"/>
<comment type="caution">
    <text evidence="4">The sequence shown here is derived from an EMBL/GenBank/DDBJ whole genome shotgun (WGS) entry which is preliminary data.</text>
</comment>
<dbReference type="InterPro" id="IPR027417">
    <property type="entry name" value="P-loop_NTPase"/>
</dbReference>
<dbReference type="GO" id="GO:0005525">
    <property type="term" value="F:GTP binding"/>
    <property type="evidence" value="ECO:0007669"/>
    <property type="project" value="UniProtKB-KW"/>
</dbReference>
<dbReference type="SUPFAM" id="SSF52540">
    <property type="entry name" value="P-loop containing nucleoside triphosphate hydrolases"/>
    <property type="match status" value="1"/>
</dbReference>
<keyword evidence="5" id="KW-1185">Reference proteome</keyword>
<evidence type="ECO:0000259" key="3">
    <source>
        <dbReference type="SMART" id="SM00962"/>
    </source>
</evidence>
<organism evidence="4 5">
    <name type="scientific">Rhipicephalus sanguineus</name>
    <name type="common">Brown dog tick</name>
    <name type="synonym">Ixodes sanguineus</name>
    <dbReference type="NCBI Taxonomy" id="34632"/>
    <lineage>
        <taxon>Eukaryota</taxon>
        <taxon>Metazoa</taxon>
        <taxon>Ecdysozoa</taxon>
        <taxon>Arthropoda</taxon>
        <taxon>Chelicerata</taxon>
        <taxon>Arachnida</taxon>
        <taxon>Acari</taxon>
        <taxon>Parasitiformes</taxon>
        <taxon>Ixodida</taxon>
        <taxon>Ixodoidea</taxon>
        <taxon>Ixodidae</taxon>
        <taxon>Rhipicephalinae</taxon>
        <taxon>Rhipicephalus</taxon>
        <taxon>Rhipicephalus</taxon>
    </lineage>
</organism>
<dbReference type="GO" id="GO:0006616">
    <property type="term" value="P:SRP-dependent cotranslational protein targeting to membrane, translocation"/>
    <property type="evidence" value="ECO:0007669"/>
    <property type="project" value="TreeGrafter"/>
</dbReference>
<dbReference type="InterPro" id="IPR000897">
    <property type="entry name" value="SRP54_GTPase_dom"/>
</dbReference>
<dbReference type="GO" id="GO:0008312">
    <property type="term" value="F:7S RNA binding"/>
    <property type="evidence" value="ECO:0007669"/>
    <property type="project" value="TreeGrafter"/>
</dbReference>
<evidence type="ECO:0000313" key="5">
    <source>
        <dbReference type="Proteomes" id="UP000821837"/>
    </source>
</evidence>
<name>A0A9D4SRS6_RHISA</name>
<dbReference type="Proteomes" id="UP000821837">
    <property type="component" value="Unassembled WGS sequence"/>
</dbReference>
<keyword evidence="2" id="KW-0342">GTP-binding</keyword>
<dbReference type="GO" id="GO:0005829">
    <property type="term" value="C:cytosol"/>
    <property type="evidence" value="ECO:0007669"/>
    <property type="project" value="TreeGrafter"/>
</dbReference>
<evidence type="ECO:0000256" key="1">
    <source>
        <dbReference type="ARBA" id="ARBA00022741"/>
    </source>
</evidence>
<evidence type="ECO:0000313" key="4">
    <source>
        <dbReference type="EMBL" id="KAH7943372.1"/>
    </source>
</evidence>
<dbReference type="AlphaFoldDB" id="A0A9D4SRS6"/>
<protein>
    <recommendedName>
        <fullName evidence="3">SRP54-type proteins GTP-binding domain-containing protein</fullName>
    </recommendedName>
</protein>
<sequence>MMFVGLQSRGKTTTCQKLAYHYLQKGWKTYLVCTDTFRVGAFDQLKQNATKARIPFYGSYTEVDTAVIAQEGVEKFKNEGFEIIVVGTSGKHKQEYSLFEDMLQVSNATNPDIMFDNLQLGDARSVIDINSVTGCMLPYRPGTLPDLRTWSLGARGLLPQGNHHHISSCLRLASDMNYSDLVSCRPVVHLYHFNITAWCRHLERRWSPDCLVVGSRRQTPPQR</sequence>
<reference evidence="4" key="1">
    <citation type="journal article" date="2020" name="Cell">
        <title>Large-Scale Comparative Analyses of Tick Genomes Elucidate Their Genetic Diversity and Vector Capacities.</title>
        <authorList>
            <consortium name="Tick Genome and Microbiome Consortium (TIGMIC)"/>
            <person name="Jia N."/>
            <person name="Wang J."/>
            <person name="Shi W."/>
            <person name="Du L."/>
            <person name="Sun Y."/>
            <person name="Zhan W."/>
            <person name="Jiang J.F."/>
            <person name="Wang Q."/>
            <person name="Zhang B."/>
            <person name="Ji P."/>
            <person name="Bell-Sakyi L."/>
            <person name="Cui X.M."/>
            <person name="Yuan T.T."/>
            <person name="Jiang B.G."/>
            <person name="Yang W.F."/>
            <person name="Lam T.T."/>
            <person name="Chang Q.C."/>
            <person name="Ding S.J."/>
            <person name="Wang X.J."/>
            <person name="Zhu J.G."/>
            <person name="Ruan X.D."/>
            <person name="Zhao L."/>
            <person name="Wei J.T."/>
            <person name="Ye R.Z."/>
            <person name="Que T.C."/>
            <person name="Du C.H."/>
            <person name="Zhou Y.H."/>
            <person name="Cheng J.X."/>
            <person name="Dai P.F."/>
            <person name="Guo W.B."/>
            <person name="Han X.H."/>
            <person name="Huang E.J."/>
            <person name="Li L.F."/>
            <person name="Wei W."/>
            <person name="Gao Y.C."/>
            <person name="Liu J.Z."/>
            <person name="Shao H.Z."/>
            <person name="Wang X."/>
            <person name="Wang C.C."/>
            <person name="Yang T.C."/>
            <person name="Huo Q.B."/>
            <person name="Li W."/>
            <person name="Chen H.Y."/>
            <person name="Chen S.E."/>
            <person name="Zhou L.G."/>
            <person name="Ni X.B."/>
            <person name="Tian J.H."/>
            <person name="Sheng Y."/>
            <person name="Liu T."/>
            <person name="Pan Y.S."/>
            <person name="Xia L.Y."/>
            <person name="Li J."/>
            <person name="Zhao F."/>
            <person name="Cao W.C."/>
        </authorList>
    </citation>
    <scope>NUCLEOTIDE SEQUENCE</scope>
    <source>
        <strain evidence="4">Rsan-2018</strain>
    </source>
</reference>
<reference evidence="4" key="2">
    <citation type="submission" date="2021-09" db="EMBL/GenBank/DDBJ databases">
        <authorList>
            <person name="Jia N."/>
            <person name="Wang J."/>
            <person name="Shi W."/>
            <person name="Du L."/>
            <person name="Sun Y."/>
            <person name="Zhan W."/>
            <person name="Jiang J."/>
            <person name="Wang Q."/>
            <person name="Zhang B."/>
            <person name="Ji P."/>
            <person name="Sakyi L.B."/>
            <person name="Cui X."/>
            <person name="Yuan T."/>
            <person name="Jiang B."/>
            <person name="Yang W."/>
            <person name="Lam T.T.-Y."/>
            <person name="Chang Q."/>
            <person name="Ding S."/>
            <person name="Wang X."/>
            <person name="Zhu J."/>
            <person name="Ruan X."/>
            <person name="Zhao L."/>
            <person name="Wei J."/>
            <person name="Que T."/>
            <person name="Du C."/>
            <person name="Cheng J."/>
            <person name="Dai P."/>
            <person name="Han X."/>
            <person name="Huang E."/>
            <person name="Gao Y."/>
            <person name="Liu J."/>
            <person name="Shao H."/>
            <person name="Ye R."/>
            <person name="Li L."/>
            <person name="Wei W."/>
            <person name="Wang X."/>
            <person name="Wang C."/>
            <person name="Huo Q."/>
            <person name="Li W."/>
            <person name="Guo W."/>
            <person name="Chen H."/>
            <person name="Chen S."/>
            <person name="Zhou L."/>
            <person name="Zhou L."/>
            <person name="Ni X."/>
            <person name="Tian J."/>
            <person name="Zhou Y."/>
            <person name="Sheng Y."/>
            <person name="Liu T."/>
            <person name="Pan Y."/>
            <person name="Xia L."/>
            <person name="Li J."/>
            <person name="Zhao F."/>
            <person name="Cao W."/>
        </authorList>
    </citation>
    <scope>NUCLEOTIDE SEQUENCE</scope>
    <source>
        <strain evidence="4">Rsan-2018</strain>
        <tissue evidence="4">Larvae</tissue>
    </source>
</reference>
<accession>A0A9D4SRS6</accession>
<dbReference type="GO" id="GO:0030942">
    <property type="term" value="F:endoplasmic reticulum signal peptide binding"/>
    <property type="evidence" value="ECO:0007669"/>
    <property type="project" value="TreeGrafter"/>
</dbReference>
<gene>
    <name evidence="4" type="ORF">HPB52_007369</name>
</gene>
<dbReference type="GO" id="GO:0005786">
    <property type="term" value="C:signal recognition particle, endoplasmic reticulum targeting"/>
    <property type="evidence" value="ECO:0007669"/>
    <property type="project" value="TreeGrafter"/>
</dbReference>
<proteinExistence type="predicted"/>
<dbReference type="GO" id="GO:0003924">
    <property type="term" value="F:GTPase activity"/>
    <property type="evidence" value="ECO:0007669"/>
    <property type="project" value="InterPro"/>
</dbReference>
<evidence type="ECO:0000256" key="2">
    <source>
        <dbReference type="ARBA" id="ARBA00023134"/>
    </source>
</evidence>
<dbReference type="PANTHER" id="PTHR11564">
    <property type="entry name" value="SIGNAL RECOGNITION PARTICLE 54K PROTEIN SRP54"/>
    <property type="match status" value="1"/>
</dbReference>
<dbReference type="PANTHER" id="PTHR11564:SF5">
    <property type="entry name" value="SIGNAL RECOGNITION PARTICLE SUBUNIT SRP54"/>
    <property type="match status" value="1"/>
</dbReference>
<dbReference type="InterPro" id="IPR022941">
    <property type="entry name" value="SRP54"/>
</dbReference>
<dbReference type="Gene3D" id="3.40.50.300">
    <property type="entry name" value="P-loop containing nucleotide triphosphate hydrolases"/>
    <property type="match status" value="1"/>
</dbReference>
<dbReference type="Pfam" id="PF00448">
    <property type="entry name" value="SRP54"/>
    <property type="match status" value="1"/>
</dbReference>